<dbReference type="Gene3D" id="2.60.40.10">
    <property type="entry name" value="Immunoglobulins"/>
    <property type="match status" value="10"/>
</dbReference>
<sequence length="1553" mass="172560">MSNQRYPRIFLTDTVPKESSLCLRSLDSVHVLQPYSKTGSSRTLKTWSFVLLHRYRKRHIPFQRPHDPCSLNPSTSFIGRVTRDMNVTVEVSKPLNEFDTLSTDRHTADGCAQEAIKELNSFTNINYGPVFEEQPSSILFPEGSAEEKVTLTCKARASPPATYRWKINGTQLNLDSNSRYTLIAGNLVITNPLRAQDSGSYQCLASNPSGTIISKEAVLRFGYLHEFSPDERSPQTVNEGAGATLLCNPPQHYPSLSYRWLLKEFPNFLQLETGRHFISQVTGNLYLAKVKADDVGTYSCFATSRIDFITKSVFSKPTRLNVNPDASHRKYSPSIKVRFPSETYALTGQVAQLECFAYGNPVPVLRWRKVDGSLPSKALLTADQPVLQIPDLSFDDEGVYECEAKNSEGWDTYQGRITVQAQPEWLHVMSDTESEINSVLRWSCVAAGKPRPTIRWLRNGQPLVPQDRIEVTSGELKISGLILEDSGMYQCVSENKHGTIYANAELRVQVQAPDFRLSPVRRLIPAARGGEVIIECRPRAAPKATVFWSRGTELLTNNSRITVKADGTLWIKNISRSDEGKYTCFAENFLGKANSTGSLSVRDATKITLAPSNADINQGENVTLQCHASHDPTMDLTFTWALDGVLIDTDQSGGHYRQVVANEAIGDLTILNAQLKHSGRYTCTAQTVVDSKSASSVLVVRGPPGPPGGVVVKTINETGVELRWSRGYDNHSPIGKYIIDARTPLSSDWKQVRTKPMNIEGNAESARIISLLPWMDYEFRVTASNILGSGEPSMPSQSIRTKPAAPTVAPSGLGGGGGDRHELIITWTPMAREYQNGDGFGYALAFRKRGKQDWHLIKVPNVESSRYVYHNESITAYCPFEVKVKGYNNKGEGPFSQTALIYSAEEEPTVAPSWVNGSSLSATEMFVSWDPVQHLFTNGILQGYEIRYWRANDSEAAADRVRTAGLESSARVSGLRPSTLYHVVVRAYNSAGTGPPSPSITVTTKKPPPNQAPDKVSWKTDGSWVTVAWDHVKAQKNESAVLGYKILYKQEGQAVLKVVEKGKNSIRLPLPRDDNFAVLEIRAWGEGGDGTPTEVIVSRDSGLGLLFFLQAGTVKELMYKNASFLLFSLHCSKVPNVFITASATRLVCYFTNWSQYRPGVGRYLPDNVDPNLCTHLIYAFSVINYANEIIPYEWNDEVLYQSFNNLKNKFSTMASTPENRNKFIQSVIRFLRQHGFDGLDLDWEYPAARGGPPEDKPRFTLLVKELMQAFENEAVTSRKPRLMLTAAVAAGKSNIDNGYEIAEIAKVLDFINIMTYDFHGAWDPFTGHNSPLYRGSADSGDLIYFNIDFAIKYWRDQGTPVEKINMGFPTYGRTFRLSGTQNGVGAPASGAASAGPYTREAGFWSYYEICSFLQGTTMHWIDDQKVPYATKGNEWVGFDTVDSYVTKDNIGLLYVGQTIGITLQSQWYYTPVVSVIDFPTLPPPNPGTGTTTTTTKPPGPPQPGFCGDKHDGFYPDPSNPNQFFHCYNGVTYIKKCDVGLIYDDRCKCCNWPI</sequence>
<evidence type="ECO:0000256" key="30">
    <source>
        <dbReference type="ARBA" id="ARBA00083720"/>
    </source>
</evidence>
<evidence type="ECO:0000256" key="13">
    <source>
        <dbReference type="ARBA" id="ARBA00022801"/>
    </source>
</evidence>
<keyword evidence="16" id="KW-0146">Chitin degradation</keyword>
<dbReference type="SUPFAM" id="SSF54556">
    <property type="entry name" value="Chitinase insertion domain"/>
    <property type="match status" value="1"/>
</dbReference>
<evidence type="ECO:0000256" key="1">
    <source>
        <dbReference type="ARBA" id="ARBA00000822"/>
    </source>
</evidence>
<dbReference type="SMART" id="SM00408">
    <property type="entry name" value="IGc2"/>
    <property type="match status" value="6"/>
</dbReference>
<dbReference type="CDD" id="cd02872">
    <property type="entry name" value="GH18_chitolectin_chitotriosidase"/>
    <property type="match status" value="1"/>
</dbReference>
<evidence type="ECO:0000256" key="14">
    <source>
        <dbReference type="ARBA" id="ARBA00022859"/>
    </source>
</evidence>
<keyword evidence="13" id="KW-0378">Hydrolase</keyword>
<feature type="domain" description="Ig-like" evidence="32">
    <location>
        <begin position="513"/>
        <end position="600"/>
    </location>
</feature>
<comment type="subcellular location">
    <subcellularLocation>
        <location evidence="3">Cell membrane</location>
        <topology evidence="3">Lipid-anchor</topology>
        <topology evidence="3">GPI-anchor</topology>
    </subcellularLocation>
    <subcellularLocation>
        <location evidence="2">Cytoplasm</location>
    </subcellularLocation>
</comment>
<dbReference type="GO" id="GO:0008843">
    <property type="term" value="F:endochitinase activity"/>
    <property type="evidence" value="ECO:0007669"/>
    <property type="project" value="UniProtKB-EC"/>
</dbReference>
<comment type="subunit">
    <text evidence="24">Interacts with PTPRG.</text>
</comment>
<dbReference type="InterPro" id="IPR036179">
    <property type="entry name" value="Ig-like_dom_sf"/>
</dbReference>
<evidence type="ECO:0000256" key="9">
    <source>
        <dbReference type="ARBA" id="ARBA00022622"/>
    </source>
</evidence>
<evidence type="ECO:0000256" key="3">
    <source>
        <dbReference type="ARBA" id="ARBA00004609"/>
    </source>
</evidence>
<feature type="domain" description="Ig-like" evidence="32">
    <location>
        <begin position="423"/>
        <end position="507"/>
    </location>
</feature>
<evidence type="ECO:0000256" key="18">
    <source>
        <dbReference type="ARBA" id="ARBA00023157"/>
    </source>
</evidence>
<evidence type="ECO:0000256" key="24">
    <source>
        <dbReference type="ARBA" id="ARBA00038703"/>
    </source>
</evidence>
<comment type="caution">
    <text evidence="36">The sequence shown here is derived from an EMBL/GenBank/DDBJ whole genome shotgun (WGS) entry which is preliminary data.</text>
</comment>
<dbReference type="InterPro" id="IPR003599">
    <property type="entry name" value="Ig_sub"/>
</dbReference>
<dbReference type="FunFam" id="2.60.40.10:FF:000035">
    <property type="entry name" value="Contactin 1"/>
    <property type="match status" value="1"/>
</dbReference>
<name>A0A8X7XF34_POLSE</name>
<keyword evidence="18" id="KW-1015">Disulfide bond</keyword>
<dbReference type="InterPro" id="IPR013783">
    <property type="entry name" value="Ig-like_fold"/>
</dbReference>
<dbReference type="GO" id="GO:0098632">
    <property type="term" value="F:cell-cell adhesion mediator activity"/>
    <property type="evidence" value="ECO:0007669"/>
    <property type="project" value="TreeGrafter"/>
</dbReference>
<keyword evidence="22" id="KW-0393">Immunoglobulin domain</keyword>
<dbReference type="SMART" id="SM00494">
    <property type="entry name" value="ChtBD2"/>
    <property type="match status" value="1"/>
</dbReference>
<evidence type="ECO:0000259" key="33">
    <source>
        <dbReference type="PROSITE" id="PS50853"/>
    </source>
</evidence>
<evidence type="ECO:0000256" key="4">
    <source>
        <dbReference type="ARBA" id="ARBA00009121"/>
    </source>
</evidence>
<dbReference type="InterPro" id="IPR007110">
    <property type="entry name" value="Ig-like_dom"/>
</dbReference>
<dbReference type="PROSITE" id="PS50835">
    <property type="entry name" value="IG_LIKE"/>
    <property type="match status" value="6"/>
</dbReference>
<dbReference type="PANTHER" id="PTHR44170:SF28">
    <property type="entry name" value="CONTACTIN-2"/>
    <property type="match status" value="1"/>
</dbReference>
<keyword evidence="10" id="KW-0147">Chitin-binding</keyword>
<keyword evidence="19" id="KW-0325">Glycoprotein</keyword>
<feature type="compositionally biased region" description="Low complexity" evidence="31">
    <location>
        <begin position="1487"/>
        <end position="1496"/>
    </location>
</feature>
<comment type="catalytic activity">
    <reaction evidence="1">
        <text>Random endo-hydrolysis of N-acetyl-beta-D-glucosaminide (1-&gt;4)-beta-linkages in chitin and chitodextrins.</text>
        <dbReference type="EC" id="3.2.1.14"/>
    </reaction>
</comment>
<keyword evidence="12" id="KW-0677">Repeat</keyword>
<evidence type="ECO:0000256" key="10">
    <source>
        <dbReference type="ARBA" id="ARBA00022669"/>
    </source>
</evidence>
<dbReference type="InterPro" id="IPR003598">
    <property type="entry name" value="Ig_sub2"/>
</dbReference>
<feature type="domain" description="Ig-like" evidence="32">
    <location>
        <begin position="229"/>
        <end position="321"/>
    </location>
</feature>
<keyword evidence="21" id="KW-0326">Glycosidase</keyword>
<keyword evidence="15" id="KW-0130">Cell adhesion</keyword>
<dbReference type="GO" id="GO:0005576">
    <property type="term" value="C:extracellular region"/>
    <property type="evidence" value="ECO:0007669"/>
    <property type="project" value="InterPro"/>
</dbReference>
<dbReference type="GO" id="GO:0006032">
    <property type="term" value="P:chitin catabolic process"/>
    <property type="evidence" value="ECO:0007669"/>
    <property type="project" value="UniProtKB-KW"/>
</dbReference>
<dbReference type="SMART" id="SM00636">
    <property type="entry name" value="Glyco_18"/>
    <property type="match status" value="1"/>
</dbReference>
<evidence type="ECO:0000256" key="23">
    <source>
        <dbReference type="ARBA" id="ARBA00023326"/>
    </source>
</evidence>
<feature type="domain" description="Ig-like" evidence="32">
    <location>
        <begin position="129"/>
        <end position="220"/>
    </location>
</feature>
<dbReference type="SMART" id="SM00060">
    <property type="entry name" value="FN3"/>
    <property type="match status" value="4"/>
</dbReference>
<evidence type="ECO:0000259" key="35">
    <source>
        <dbReference type="PROSITE" id="PS51910"/>
    </source>
</evidence>
<dbReference type="Gene3D" id="3.20.20.80">
    <property type="entry name" value="Glycosidases"/>
    <property type="match status" value="2"/>
</dbReference>
<dbReference type="InterPro" id="IPR036508">
    <property type="entry name" value="Chitin-bd_dom_sf"/>
</dbReference>
<dbReference type="FunFam" id="2.60.40.10:FF:000047">
    <property type="entry name" value="Contactin 1"/>
    <property type="match status" value="1"/>
</dbReference>
<evidence type="ECO:0000256" key="8">
    <source>
        <dbReference type="ARBA" id="ARBA00022490"/>
    </source>
</evidence>
<comment type="similarity">
    <text evidence="4">Belongs to the glycosyl hydrolase 18 family. Chitinase class II subfamily.</text>
</comment>
<evidence type="ECO:0000256" key="19">
    <source>
        <dbReference type="ARBA" id="ARBA00023180"/>
    </source>
</evidence>
<dbReference type="PROSITE" id="PS50853">
    <property type="entry name" value="FN3"/>
    <property type="match status" value="3"/>
</dbReference>
<dbReference type="GO" id="GO:0005737">
    <property type="term" value="C:cytoplasm"/>
    <property type="evidence" value="ECO:0007669"/>
    <property type="project" value="UniProtKB-SubCell"/>
</dbReference>
<dbReference type="Pfam" id="PF07679">
    <property type="entry name" value="I-set"/>
    <property type="match status" value="2"/>
</dbReference>
<dbReference type="CDD" id="cd00063">
    <property type="entry name" value="FN3"/>
    <property type="match status" value="3"/>
</dbReference>
<evidence type="ECO:0000313" key="36">
    <source>
        <dbReference type="EMBL" id="KAG2468075.1"/>
    </source>
</evidence>
<dbReference type="SUPFAM" id="SSF51445">
    <property type="entry name" value="(Trans)glycosidases"/>
    <property type="match status" value="1"/>
</dbReference>
<evidence type="ECO:0000256" key="26">
    <source>
        <dbReference type="ARBA" id="ARBA00062006"/>
    </source>
</evidence>
<dbReference type="CDD" id="cd04969">
    <property type="entry name" value="Ig5_Contactin"/>
    <property type="match status" value="1"/>
</dbReference>
<keyword evidence="17" id="KW-0472">Membrane</keyword>
<dbReference type="GO" id="GO:0007420">
    <property type="term" value="P:brain development"/>
    <property type="evidence" value="ECO:0007669"/>
    <property type="project" value="TreeGrafter"/>
</dbReference>
<evidence type="ECO:0000259" key="32">
    <source>
        <dbReference type="PROSITE" id="PS50835"/>
    </source>
</evidence>
<dbReference type="InterPro" id="IPR002557">
    <property type="entry name" value="Chitin-bd_dom"/>
</dbReference>
<dbReference type="EMBL" id="JAATIS010000485">
    <property type="protein sequence ID" value="KAG2468075.1"/>
    <property type="molecule type" value="Genomic_DNA"/>
</dbReference>
<evidence type="ECO:0000256" key="16">
    <source>
        <dbReference type="ARBA" id="ARBA00023024"/>
    </source>
</evidence>
<feature type="domain" description="Ig-like" evidence="32">
    <location>
        <begin position="333"/>
        <end position="418"/>
    </location>
</feature>
<feature type="domain" description="Chitin-binding type-2" evidence="34">
    <location>
        <begin position="1503"/>
        <end position="1553"/>
    </location>
</feature>
<evidence type="ECO:0000256" key="21">
    <source>
        <dbReference type="ARBA" id="ARBA00023295"/>
    </source>
</evidence>
<dbReference type="GO" id="GO:0005886">
    <property type="term" value="C:plasma membrane"/>
    <property type="evidence" value="ECO:0007669"/>
    <property type="project" value="UniProtKB-SubCell"/>
</dbReference>
<reference evidence="36 37" key="1">
    <citation type="journal article" date="2021" name="Cell">
        <title>Tracing the genetic footprints of vertebrate landing in non-teleost ray-finned fishes.</title>
        <authorList>
            <person name="Bi X."/>
            <person name="Wang K."/>
            <person name="Yang L."/>
            <person name="Pan H."/>
            <person name="Jiang H."/>
            <person name="Wei Q."/>
            <person name="Fang M."/>
            <person name="Yu H."/>
            <person name="Zhu C."/>
            <person name="Cai Y."/>
            <person name="He Y."/>
            <person name="Gan X."/>
            <person name="Zeng H."/>
            <person name="Yu D."/>
            <person name="Zhu Y."/>
            <person name="Jiang H."/>
            <person name="Qiu Q."/>
            <person name="Yang H."/>
            <person name="Zhang Y.E."/>
            <person name="Wang W."/>
            <person name="Zhu M."/>
            <person name="He S."/>
            <person name="Zhang G."/>
        </authorList>
    </citation>
    <scope>NUCLEOTIDE SEQUENCE [LARGE SCALE GENOMIC DNA]</scope>
    <source>
        <strain evidence="36">Bchr_013</strain>
    </source>
</reference>
<feature type="domain" description="GH18" evidence="35">
    <location>
        <begin position="1144"/>
        <end position="1483"/>
    </location>
</feature>
<evidence type="ECO:0000256" key="25">
    <source>
        <dbReference type="ARBA" id="ARBA00060217"/>
    </source>
</evidence>
<evidence type="ECO:0000256" key="22">
    <source>
        <dbReference type="ARBA" id="ARBA00023319"/>
    </source>
</evidence>
<evidence type="ECO:0000256" key="12">
    <source>
        <dbReference type="ARBA" id="ARBA00022737"/>
    </source>
</evidence>
<evidence type="ECO:0000256" key="20">
    <source>
        <dbReference type="ARBA" id="ARBA00023288"/>
    </source>
</evidence>
<dbReference type="Proteomes" id="UP000886611">
    <property type="component" value="Unassembled WGS sequence"/>
</dbReference>
<dbReference type="Gene3D" id="3.10.50.10">
    <property type="match status" value="1"/>
</dbReference>
<dbReference type="GO" id="GO:0008061">
    <property type="term" value="F:chitin binding"/>
    <property type="evidence" value="ECO:0007669"/>
    <property type="project" value="UniProtKB-KW"/>
</dbReference>
<dbReference type="SUPFAM" id="SSF49265">
    <property type="entry name" value="Fibronectin type III"/>
    <property type="match status" value="3"/>
</dbReference>
<keyword evidence="20" id="KW-0449">Lipoprotein</keyword>
<feature type="non-terminal residue" evidence="36">
    <location>
        <position position="1"/>
    </location>
</feature>
<dbReference type="InterPro" id="IPR011583">
    <property type="entry name" value="Chitinase_II/V-like_cat"/>
</dbReference>
<dbReference type="Pfam" id="PF00704">
    <property type="entry name" value="Glyco_hydro_18"/>
    <property type="match status" value="1"/>
</dbReference>
<dbReference type="GO" id="GO:0098552">
    <property type="term" value="C:side of membrane"/>
    <property type="evidence" value="ECO:0007669"/>
    <property type="project" value="UniProtKB-KW"/>
</dbReference>
<dbReference type="FunFam" id="2.60.40.10:FF:000004">
    <property type="entry name" value="DCC isoform 1"/>
    <property type="match status" value="1"/>
</dbReference>
<keyword evidence="9" id="KW-0336">GPI-anchor</keyword>
<dbReference type="InterPro" id="IPR013098">
    <property type="entry name" value="Ig_I-set"/>
</dbReference>
<evidence type="ECO:0000256" key="7">
    <source>
        <dbReference type="ARBA" id="ARBA00022475"/>
    </source>
</evidence>
<dbReference type="FunFam" id="2.60.40.10:FF:000052">
    <property type="entry name" value="Contactin 1"/>
    <property type="match status" value="1"/>
</dbReference>
<feature type="non-terminal residue" evidence="36">
    <location>
        <position position="1553"/>
    </location>
</feature>
<dbReference type="InterPro" id="IPR001223">
    <property type="entry name" value="Glyco_hydro18_cat"/>
</dbReference>
<feature type="domain" description="Fibronectin type-III" evidence="33">
    <location>
        <begin position="911"/>
        <end position="1007"/>
    </location>
</feature>
<keyword evidence="23" id="KW-0624">Polysaccharide degradation</keyword>
<dbReference type="GO" id="GO:0002376">
    <property type="term" value="P:immune system process"/>
    <property type="evidence" value="ECO:0007669"/>
    <property type="project" value="UniProtKB-KW"/>
</dbReference>
<keyword evidence="37" id="KW-1185">Reference proteome</keyword>
<keyword evidence="11" id="KW-0732">Signal</keyword>
<dbReference type="InterPro" id="IPR001579">
    <property type="entry name" value="Glyco_hydro_18_chit_AS"/>
</dbReference>
<feature type="domain" description="Ig-like" evidence="32">
    <location>
        <begin position="605"/>
        <end position="695"/>
    </location>
</feature>
<evidence type="ECO:0000256" key="11">
    <source>
        <dbReference type="ARBA" id="ARBA00022729"/>
    </source>
</evidence>
<dbReference type="SUPFAM" id="SSF57625">
    <property type="entry name" value="Invertebrate chitin-binding proteins"/>
    <property type="match status" value="1"/>
</dbReference>
<dbReference type="InterPro" id="IPR029070">
    <property type="entry name" value="Chitinase_insertion_sf"/>
</dbReference>
<dbReference type="FunFam" id="2.60.40.10:FF:000273">
    <property type="entry name" value="contactin-3 isoform X1"/>
    <property type="match status" value="1"/>
</dbReference>
<proteinExistence type="inferred from homology"/>
<evidence type="ECO:0000256" key="6">
    <source>
        <dbReference type="ARBA" id="ARBA00012729"/>
    </source>
</evidence>
<evidence type="ECO:0000256" key="5">
    <source>
        <dbReference type="ARBA" id="ARBA00009812"/>
    </source>
</evidence>
<evidence type="ECO:0000256" key="17">
    <source>
        <dbReference type="ARBA" id="ARBA00023136"/>
    </source>
</evidence>
<dbReference type="GO" id="GO:0030424">
    <property type="term" value="C:axon"/>
    <property type="evidence" value="ECO:0007669"/>
    <property type="project" value="TreeGrafter"/>
</dbReference>
<keyword evidence="23" id="KW-0119">Carbohydrate metabolism</keyword>
<evidence type="ECO:0000313" key="37">
    <source>
        <dbReference type="Proteomes" id="UP000886611"/>
    </source>
</evidence>
<protein>
    <recommendedName>
        <fullName evidence="28">Acidic mammalian chitinase</fullName>
        <ecNumber evidence="6">3.2.1.14</ecNumber>
    </recommendedName>
    <alternativeName>
        <fullName evidence="30">Brain-derived immunoglobulin superfamily protein 1</fullName>
    </alternativeName>
    <alternativeName>
        <fullName evidence="27">Contactin-3</fullName>
    </alternativeName>
    <alternativeName>
        <fullName evidence="29">Plasmacytoma-associated neuronal glycoprotein</fullName>
    </alternativeName>
</protein>
<dbReference type="InterPro" id="IPR017853">
    <property type="entry name" value="GH"/>
</dbReference>
<dbReference type="PROSITE" id="PS51910">
    <property type="entry name" value="GH18_2"/>
    <property type="match status" value="1"/>
</dbReference>
<dbReference type="GO" id="GO:0000272">
    <property type="term" value="P:polysaccharide catabolic process"/>
    <property type="evidence" value="ECO:0007669"/>
    <property type="project" value="UniProtKB-KW"/>
</dbReference>
<dbReference type="InterPro" id="IPR003961">
    <property type="entry name" value="FN3_dom"/>
</dbReference>
<evidence type="ECO:0000256" key="28">
    <source>
        <dbReference type="ARBA" id="ARBA00072739"/>
    </source>
</evidence>
<comment type="similarity">
    <text evidence="5">Belongs to the immunoglobulin superfamily. Contactin family.</text>
</comment>
<dbReference type="FunFam" id="2.60.40.10:FF:000064">
    <property type="entry name" value="Contactin 1"/>
    <property type="match status" value="1"/>
</dbReference>
<dbReference type="PANTHER" id="PTHR44170">
    <property type="entry name" value="PROTEIN SIDEKICK"/>
    <property type="match status" value="1"/>
</dbReference>
<keyword evidence="7" id="KW-1003">Cell membrane</keyword>
<dbReference type="InterPro" id="IPR036116">
    <property type="entry name" value="FN3_sf"/>
</dbReference>
<dbReference type="FunFam" id="3.10.50.10:FF:000001">
    <property type="entry name" value="Chitinase 3-like 1"/>
    <property type="match status" value="1"/>
</dbReference>
<dbReference type="FunFam" id="2.170.140.10:FF:000001">
    <property type="entry name" value="Acidic mammalian chitinase"/>
    <property type="match status" value="1"/>
</dbReference>
<dbReference type="SMART" id="SM00409">
    <property type="entry name" value="IG"/>
    <property type="match status" value="6"/>
</dbReference>
<dbReference type="PROSITE" id="PS50940">
    <property type="entry name" value="CHIT_BIND_II"/>
    <property type="match status" value="1"/>
</dbReference>
<feature type="domain" description="Fibronectin type-III" evidence="33">
    <location>
        <begin position="809"/>
        <end position="906"/>
    </location>
</feature>
<dbReference type="FunFam" id="2.60.40.10:FF:000600">
    <property type="entry name" value="Contactin 2"/>
    <property type="match status" value="2"/>
</dbReference>
<comment type="subunit">
    <text evidence="26">Interacts with EGFR.</text>
</comment>
<dbReference type="Pfam" id="PF01607">
    <property type="entry name" value="CBM_14"/>
    <property type="match status" value="1"/>
</dbReference>
<dbReference type="Pfam" id="PF00041">
    <property type="entry name" value="fn3"/>
    <property type="match status" value="2"/>
</dbReference>
<feature type="region of interest" description="Disordered" evidence="31">
    <location>
        <begin position="1481"/>
        <end position="1501"/>
    </location>
</feature>
<feature type="region of interest" description="Disordered" evidence="31">
    <location>
        <begin position="790"/>
        <end position="816"/>
    </location>
</feature>
<evidence type="ECO:0000259" key="34">
    <source>
        <dbReference type="PROSITE" id="PS50940"/>
    </source>
</evidence>
<keyword evidence="14" id="KW-0391">Immunity</keyword>
<evidence type="ECO:0000256" key="2">
    <source>
        <dbReference type="ARBA" id="ARBA00004496"/>
    </source>
</evidence>
<keyword evidence="8" id="KW-0963">Cytoplasm</keyword>
<feature type="region of interest" description="Disordered" evidence="31">
    <location>
        <begin position="994"/>
        <end position="1017"/>
    </location>
</feature>
<gene>
    <name evidence="36" type="primary">Cntn2</name>
    <name evidence="36" type="ORF">GTO96_0015550</name>
</gene>
<dbReference type="FunFam" id="2.60.40.10:FF:000028">
    <property type="entry name" value="Neuronal cell adhesion molecule"/>
    <property type="match status" value="1"/>
</dbReference>
<organism evidence="36 37">
    <name type="scientific">Polypterus senegalus</name>
    <name type="common">Senegal bichir</name>
    <dbReference type="NCBI Taxonomy" id="55291"/>
    <lineage>
        <taxon>Eukaryota</taxon>
        <taxon>Metazoa</taxon>
        <taxon>Chordata</taxon>
        <taxon>Craniata</taxon>
        <taxon>Vertebrata</taxon>
        <taxon>Euteleostomi</taxon>
        <taxon>Actinopterygii</taxon>
        <taxon>Polypteriformes</taxon>
        <taxon>Polypteridae</taxon>
        <taxon>Polypterus</taxon>
    </lineage>
</organism>
<dbReference type="PROSITE" id="PS01095">
    <property type="entry name" value="GH18_1"/>
    <property type="match status" value="1"/>
</dbReference>
<evidence type="ECO:0000256" key="31">
    <source>
        <dbReference type="SAM" id="MobiDB-lite"/>
    </source>
</evidence>
<evidence type="ECO:0000256" key="15">
    <source>
        <dbReference type="ARBA" id="ARBA00022889"/>
    </source>
</evidence>
<dbReference type="EC" id="3.2.1.14" evidence="6"/>
<dbReference type="FunFam" id="2.60.40.10:FF:000054">
    <property type="entry name" value="Contactin 1"/>
    <property type="match status" value="1"/>
</dbReference>
<accession>A0A8X7XF34</accession>
<evidence type="ECO:0000256" key="27">
    <source>
        <dbReference type="ARBA" id="ARBA00072738"/>
    </source>
</evidence>
<evidence type="ECO:0000256" key="29">
    <source>
        <dbReference type="ARBA" id="ARBA00080939"/>
    </source>
</evidence>
<dbReference type="GO" id="GO:0007411">
    <property type="term" value="P:axon guidance"/>
    <property type="evidence" value="ECO:0007669"/>
    <property type="project" value="TreeGrafter"/>
</dbReference>
<dbReference type="FunFam" id="3.20.20.80:FF:000007">
    <property type="entry name" value="Acidic mammalian chitinase"/>
    <property type="match status" value="1"/>
</dbReference>
<feature type="domain" description="Fibronectin type-III" evidence="33">
    <location>
        <begin position="706"/>
        <end position="804"/>
    </location>
</feature>
<dbReference type="SUPFAM" id="SSF48726">
    <property type="entry name" value="Immunoglobulin"/>
    <property type="match status" value="6"/>
</dbReference>
<comment type="function">
    <text evidence="25">Contactins mediate cell surface interactions during nervous system development. Has some neurite outgrowth-promoting activity.</text>
</comment>
<dbReference type="Pfam" id="PF13927">
    <property type="entry name" value="Ig_3"/>
    <property type="match status" value="3"/>
</dbReference>